<dbReference type="InterPro" id="IPR036866">
    <property type="entry name" value="RibonucZ/Hydroxyglut_hydro"/>
</dbReference>
<accession>K6Y3K8</accession>
<sequence>MQTLQAKNLVQNPVFEVIVLGDSGGIEDGNLSAFLLRSLNSVNYVALDAGTLVNGINQSIKRQAFANLPIHENQKWGLAGTILRDHVKGYLISHAHLDHVNGMLVASPEDSNKNVYALASVNNMMSETYFNGKAWANFSDRGIPPRLNKYHIVDLVQGETVSIAETGLKVTAFSLSHPIESTAFVIENDKDLFVYFGDTGPDSVEKQGKLDVIWTYLADQSKHKKLRGLIIEVSFENERPHNLLFGHLTPNLLMEELHNFASKLDDKAAINQLKVVISHIKYTLESGTNPRHKIKQQLTEANDLNLNIIIPEQGQKLLF</sequence>
<evidence type="ECO:0000313" key="5">
    <source>
        <dbReference type="EMBL" id="GAC12832.1"/>
    </source>
</evidence>
<dbReference type="PANTHER" id="PTHR28283:SF1">
    <property type="entry name" value="3',5'-CYCLIC-NUCLEOTIDE PHOSPHODIESTERASE 1"/>
    <property type="match status" value="1"/>
</dbReference>
<dbReference type="SUPFAM" id="SSF56281">
    <property type="entry name" value="Metallo-hydrolase/oxidoreductase"/>
    <property type="match status" value="1"/>
</dbReference>
<dbReference type="Proteomes" id="UP000006334">
    <property type="component" value="Unassembled WGS sequence"/>
</dbReference>
<dbReference type="EMBL" id="BAEN01000006">
    <property type="protein sequence ID" value="GAC12832.1"/>
    <property type="molecule type" value="Genomic_DNA"/>
</dbReference>
<comment type="caution">
    <text evidence="5">The sequence shown here is derived from an EMBL/GenBank/DDBJ whole genome shotgun (WGS) entry which is preliminary data.</text>
</comment>
<evidence type="ECO:0000256" key="1">
    <source>
        <dbReference type="ARBA" id="ARBA00022801"/>
    </source>
</evidence>
<organism evidence="5 6">
    <name type="scientific">Aliiglaciecola lipolytica E3</name>
    <dbReference type="NCBI Taxonomy" id="1127673"/>
    <lineage>
        <taxon>Bacteria</taxon>
        <taxon>Pseudomonadati</taxon>
        <taxon>Pseudomonadota</taxon>
        <taxon>Gammaproteobacteria</taxon>
        <taxon>Alteromonadales</taxon>
        <taxon>Alteromonadaceae</taxon>
        <taxon>Aliiglaciecola</taxon>
    </lineage>
</organism>
<dbReference type="PRINTS" id="PR00388">
    <property type="entry name" value="PDIESTERASE2"/>
</dbReference>
<dbReference type="RefSeq" id="WP_008842652.1">
    <property type="nucleotide sequence ID" value="NZ_BAEN01000006.1"/>
</dbReference>
<keyword evidence="2 4" id="KW-0114">cAMP</keyword>
<keyword evidence="1 4" id="KW-0378">Hydrolase</keyword>
<dbReference type="GO" id="GO:0047555">
    <property type="term" value="F:3',5'-cyclic-GMP phosphodiesterase activity"/>
    <property type="evidence" value="ECO:0007669"/>
    <property type="project" value="TreeGrafter"/>
</dbReference>
<evidence type="ECO:0000256" key="2">
    <source>
        <dbReference type="ARBA" id="ARBA00023149"/>
    </source>
</evidence>
<dbReference type="Gene3D" id="3.60.15.10">
    <property type="entry name" value="Ribonuclease Z/Hydroxyacylglutathione hydrolase-like"/>
    <property type="match status" value="1"/>
</dbReference>
<dbReference type="PIRSF" id="PIRSF000962">
    <property type="entry name" value="Cyc_nuc_PDEase"/>
    <property type="match status" value="1"/>
</dbReference>
<proteinExistence type="inferred from homology"/>
<dbReference type="GO" id="GO:1902660">
    <property type="term" value="P:negative regulation of glucose mediated signaling pathway"/>
    <property type="evidence" value="ECO:0007669"/>
    <property type="project" value="TreeGrafter"/>
</dbReference>
<evidence type="ECO:0000256" key="4">
    <source>
        <dbReference type="PIRNR" id="PIRNR000962"/>
    </source>
</evidence>
<dbReference type="Pfam" id="PF02112">
    <property type="entry name" value="PDEase_II"/>
    <property type="match status" value="1"/>
</dbReference>
<keyword evidence="6" id="KW-1185">Reference proteome</keyword>
<evidence type="ECO:0000313" key="6">
    <source>
        <dbReference type="Proteomes" id="UP000006334"/>
    </source>
</evidence>
<reference evidence="5 6" key="1">
    <citation type="journal article" date="2017" name="Antonie Van Leeuwenhoek">
        <title>Rhizobium rhizosphaerae sp. nov., a novel species isolated from rice rhizosphere.</title>
        <authorList>
            <person name="Zhao J.J."/>
            <person name="Zhang J."/>
            <person name="Zhang R.J."/>
            <person name="Zhang C.W."/>
            <person name="Yin H.Q."/>
            <person name="Zhang X.X."/>
        </authorList>
    </citation>
    <scope>NUCLEOTIDE SEQUENCE [LARGE SCALE GENOMIC DNA]</scope>
    <source>
        <strain evidence="5 6">E3</strain>
    </source>
</reference>
<dbReference type="InterPro" id="IPR000396">
    <property type="entry name" value="Pdiesterase2"/>
</dbReference>
<protein>
    <submittedName>
        <fullName evidence="5">Probable 3',5'-cyclic-nucleotide phosphodiesterase</fullName>
    </submittedName>
</protein>
<dbReference type="AlphaFoldDB" id="K6Y3K8"/>
<dbReference type="InterPro" id="IPR024225">
    <property type="entry name" value="cAMP-PdiesteraseII_CS"/>
</dbReference>
<comment type="similarity">
    <text evidence="3 4">Belongs to the cyclic nucleotide phosphodiesterase class-II family.</text>
</comment>
<dbReference type="CDD" id="cd07735">
    <property type="entry name" value="class_II_PDE_MBL-fold"/>
    <property type="match status" value="1"/>
</dbReference>
<dbReference type="STRING" id="1127673.GLIP_0178"/>
<dbReference type="PROSITE" id="PS00607">
    <property type="entry name" value="PDEASE_II"/>
    <property type="match status" value="1"/>
</dbReference>
<name>K6Y3K8_9ALTE</name>
<dbReference type="PANTHER" id="PTHR28283">
    <property type="entry name" value="3',5'-CYCLIC-NUCLEOTIDE PHOSPHODIESTERASE 1"/>
    <property type="match status" value="1"/>
</dbReference>
<dbReference type="GO" id="GO:0004115">
    <property type="term" value="F:3',5'-cyclic-AMP phosphodiesterase activity"/>
    <property type="evidence" value="ECO:0007669"/>
    <property type="project" value="UniProtKB-UniRule"/>
</dbReference>
<dbReference type="eggNOG" id="COG5212">
    <property type="taxonomic scope" value="Bacteria"/>
</dbReference>
<gene>
    <name evidence="5" type="primary">cpdP</name>
    <name evidence="5" type="ORF">GLIP_0178</name>
</gene>
<evidence type="ECO:0000256" key="3">
    <source>
        <dbReference type="ARBA" id="ARBA00025762"/>
    </source>
</evidence>
<dbReference type="GO" id="GO:0006198">
    <property type="term" value="P:cAMP catabolic process"/>
    <property type="evidence" value="ECO:0007669"/>
    <property type="project" value="UniProtKB-UniRule"/>
</dbReference>